<organism evidence="2 3">
    <name type="scientific">Stachybotrys elegans</name>
    <dbReference type="NCBI Taxonomy" id="80388"/>
    <lineage>
        <taxon>Eukaryota</taxon>
        <taxon>Fungi</taxon>
        <taxon>Dikarya</taxon>
        <taxon>Ascomycota</taxon>
        <taxon>Pezizomycotina</taxon>
        <taxon>Sordariomycetes</taxon>
        <taxon>Hypocreomycetidae</taxon>
        <taxon>Hypocreales</taxon>
        <taxon>Stachybotryaceae</taxon>
        <taxon>Stachybotrys</taxon>
    </lineage>
</organism>
<dbReference type="AlphaFoldDB" id="A0A8K0SQM0"/>
<feature type="transmembrane region" description="Helical" evidence="1">
    <location>
        <begin position="12"/>
        <end position="41"/>
    </location>
</feature>
<feature type="transmembrane region" description="Helical" evidence="1">
    <location>
        <begin position="204"/>
        <end position="221"/>
    </location>
</feature>
<protein>
    <submittedName>
        <fullName evidence="2">Uncharacterized protein</fullName>
    </submittedName>
</protein>
<reference evidence="2" key="1">
    <citation type="journal article" date="2021" name="Nat. Commun.">
        <title>Genetic determinants of endophytism in the Arabidopsis root mycobiome.</title>
        <authorList>
            <person name="Mesny F."/>
            <person name="Miyauchi S."/>
            <person name="Thiergart T."/>
            <person name="Pickel B."/>
            <person name="Atanasova L."/>
            <person name="Karlsson M."/>
            <person name="Huettel B."/>
            <person name="Barry K.W."/>
            <person name="Haridas S."/>
            <person name="Chen C."/>
            <person name="Bauer D."/>
            <person name="Andreopoulos W."/>
            <person name="Pangilinan J."/>
            <person name="LaButti K."/>
            <person name="Riley R."/>
            <person name="Lipzen A."/>
            <person name="Clum A."/>
            <person name="Drula E."/>
            <person name="Henrissat B."/>
            <person name="Kohler A."/>
            <person name="Grigoriev I.V."/>
            <person name="Martin F.M."/>
            <person name="Hacquard S."/>
        </authorList>
    </citation>
    <scope>NUCLEOTIDE SEQUENCE</scope>
    <source>
        <strain evidence="2">MPI-CAGE-CH-0235</strain>
    </source>
</reference>
<keyword evidence="1" id="KW-1133">Transmembrane helix</keyword>
<keyword evidence="1" id="KW-0472">Membrane</keyword>
<accession>A0A8K0SQM0</accession>
<comment type="caution">
    <text evidence="2">The sequence shown here is derived from an EMBL/GenBank/DDBJ whole genome shotgun (WGS) entry which is preliminary data.</text>
</comment>
<dbReference type="Proteomes" id="UP000813444">
    <property type="component" value="Unassembled WGS sequence"/>
</dbReference>
<dbReference type="EMBL" id="JAGPNK010000011">
    <property type="protein sequence ID" value="KAH7311405.1"/>
    <property type="molecule type" value="Genomic_DNA"/>
</dbReference>
<proteinExistence type="predicted"/>
<feature type="transmembrane region" description="Helical" evidence="1">
    <location>
        <begin position="121"/>
        <end position="140"/>
    </location>
</feature>
<keyword evidence="1" id="KW-0812">Transmembrane</keyword>
<feature type="transmembrane region" description="Helical" evidence="1">
    <location>
        <begin position="53"/>
        <end position="72"/>
    </location>
</feature>
<feature type="transmembrane region" description="Helical" evidence="1">
    <location>
        <begin position="161"/>
        <end position="184"/>
    </location>
</feature>
<dbReference type="OrthoDB" id="72269at2759"/>
<feature type="transmembrane region" description="Helical" evidence="1">
    <location>
        <begin position="299"/>
        <end position="319"/>
    </location>
</feature>
<evidence type="ECO:0000313" key="2">
    <source>
        <dbReference type="EMBL" id="KAH7311405.1"/>
    </source>
</evidence>
<keyword evidence="3" id="KW-1185">Reference proteome</keyword>
<evidence type="ECO:0000256" key="1">
    <source>
        <dbReference type="SAM" id="Phobius"/>
    </source>
</evidence>
<sequence>MEISAIKVYFNALSFLAVVLLWGVSLWNGTVKALLLAVWHGALGDGPPLKTDYTGIIVIDYPIALLVAFFFYGTNAHDEAYQLFLLDAYSLLQSAFIWLYLESYRRQGKVGASWVKRPLAFGLLWQCLGGAISLPLYYAQHLPWALQDKLPHTHDVDHAKALPIGYLLGAIVPTLVGMAPTWLGPGARSAISHQTILAAWQPDPIWVSCIISLCASMFALFRGGSSGDSPRARSTAFAWARFSYLLAAILSGMAHIYVMGRVLLSTNPDVNFVRMYVPFLINGPEGTSSNIFVFGPWLFLQYDLIIMSLSSLSWVWILLRSLPGQSRPSSSILGLYFATGALVIGPGATVSSALFYREQFLSEQSGSTRGKGH</sequence>
<feature type="transmembrane region" description="Helical" evidence="1">
    <location>
        <begin position="242"/>
        <end position="264"/>
    </location>
</feature>
<evidence type="ECO:0000313" key="3">
    <source>
        <dbReference type="Proteomes" id="UP000813444"/>
    </source>
</evidence>
<feature type="transmembrane region" description="Helical" evidence="1">
    <location>
        <begin position="84"/>
        <end position="101"/>
    </location>
</feature>
<gene>
    <name evidence="2" type="ORF">B0I35DRAFT_438021</name>
</gene>
<feature type="transmembrane region" description="Helical" evidence="1">
    <location>
        <begin position="331"/>
        <end position="356"/>
    </location>
</feature>
<name>A0A8K0SQM0_9HYPO</name>